<feature type="domain" description="Tetrapyrrole methylase" evidence="8">
    <location>
        <begin position="34"/>
        <end position="228"/>
    </location>
</feature>
<gene>
    <name evidence="6 10" type="primary">rsmI</name>
    <name evidence="10" type="ORF">DBW69_00335</name>
</gene>
<dbReference type="CDD" id="cd11648">
    <property type="entry name" value="RsmI"/>
    <property type="match status" value="1"/>
</dbReference>
<feature type="region of interest" description="Disordered" evidence="7">
    <location>
        <begin position="1"/>
        <end position="20"/>
    </location>
</feature>
<comment type="catalytic activity">
    <reaction evidence="6">
        <text>cytidine(1402) in 16S rRNA + S-adenosyl-L-methionine = 2'-O-methylcytidine(1402) in 16S rRNA + S-adenosyl-L-homocysteine + H(+)</text>
        <dbReference type="Rhea" id="RHEA:42924"/>
        <dbReference type="Rhea" id="RHEA-COMP:10285"/>
        <dbReference type="Rhea" id="RHEA-COMP:10286"/>
        <dbReference type="ChEBI" id="CHEBI:15378"/>
        <dbReference type="ChEBI" id="CHEBI:57856"/>
        <dbReference type="ChEBI" id="CHEBI:59789"/>
        <dbReference type="ChEBI" id="CHEBI:74495"/>
        <dbReference type="ChEBI" id="CHEBI:82748"/>
        <dbReference type="EC" id="2.1.1.198"/>
    </reaction>
</comment>
<evidence type="ECO:0000256" key="2">
    <source>
        <dbReference type="ARBA" id="ARBA00022552"/>
    </source>
</evidence>
<dbReference type="Proteomes" id="UP000252132">
    <property type="component" value="Unassembled WGS sequence"/>
</dbReference>
<name>A0A368E4D3_9PROT</name>
<dbReference type="GO" id="GO:0005737">
    <property type="term" value="C:cytoplasm"/>
    <property type="evidence" value="ECO:0007669"/>
    <property type="project" value="UniProtKB-SubCell"/>
</dbReference>
<proteinExistence type="inferred from homology"/>
<dbReference type="InterPro" id="IPR008189">
    <property type="entry name" value="rRNA_ssu_MeTfrase_I"/>
</dbReference>
<evidence type="ECO:0000259" key="8">
    <source>
        <dbReference type="Pfam" id="PF00590"/>
    </source>
</evidence>
<dbReference type="HAMAP" id="MF_01877">
    <property type="entry name" value="16SrRNA_methyltr_I"/>
    <property type="match status" value="1"/>
</dbReference>
<keyword evidence="3 6" id="KW-0489">Methyltransferase</keyword>
<dbReference type="Pfam" id="PF00590">
    <property type="entry name" value="TP_methylase"/>
    <property type="match status" value="1"/>
</dbReference>
<comment type="subcellular location">
    <subcellularLocation>
        <location evidence="6">Cytoplasm</location>
    </subcellularLocation>
</comment>
<sequence length="310" mass="33540">MTEHPVSKPMKSTKRAAVSARKGSDLKGAFKSGLYVVATPIGNSKDITLRALEVLTQADKVYCEDTRITKKLFSLHGIQRKPDSYHEHSSDHVRAEILRQLENGLSVALISDAGTPLISDPGYRLVKDVRDAGYEIFSVPGASSPIAALSIAGFPSDRFLFAGFLPPKSAARQTALGDLVDIPVTLVLFESPKRLTGLLKDIEAVMPDREVAVCREMTKAFEEVLVGAPSELIGTLDANASARGEIVVLIHPPAAREKMSELEVRKNLGVAMQSQPLKTAAARVAALSGWSKRDVYQLALTFSDNENEGF</sequence>
<dbReference type="InterPro" id="IPR014777">
    <property type="entry name" value="4pyrrole_Mease_sub1"/>
</dbReference>
<reference evidence="10 11" key="1">
    <citation type="journal article" date="2018" name="Microbiome">
        <title>Fine metagenomic profile of the Mediterranean stratified and mixed water columns revealed by assembly and recruitment.</title>
        <authorList>
            <person name="Haro-Moreno J.M."/>
            <person name="Lopez-Perez M."/>
            <person name="De La Torre J.R."/>
            <person name="Picazo A."/>
            <person name="Camacho A."/>
            <person name="Rodriguez-Valera F."/>
        </authorList>
    </citation>
    <scope>NUCLEOTIDE SEQUENCE [LARGE SCALE GENOMIC DNA]</scope>
    <source>
        <strain evidence="10">MED-G55</strain>
    </source>
</reference>
<dbReference type="InterPro" id="IPR035996">
    <property type="entry name" value="4pyrrol_Methylase_sf"/>
</dbReference>
<keyword evidence="1 6" id="KW-0963">Cytoplasm</keyword>
<dbReference type="EC" id="2.1.1.198" evidence="6"/>
<evidence type="ECO:0000256" key="4">
    <source>
        <dbReference type="ARBA" id="ARBA00022679"/>
    </source>
</evidence>
<dbReference type="InterPro" id="IPR000878">
    <property type="entry name" value="4pyrrol_Mease"/>
</dbReference>
<dbReference type="InterPro" id="IPR018063">
    <property type="entry name" value="SAM_MeTrfase_RsmI_CS"/>
</dbReference>
<evidence type="ECO:0000256" key="3">
    <source>
        <dbReference type="ARBA" id="ARBA00022603"/>
    </source>
</evidence>
<dbReference type="PANTHER" id="PTHR46111">
    <property type="entry name" value="RIBOSOMAL RNA SMALL SUBUNIT METHYLTRANSFERASE I"/>
    <property type="match status" value="1"/>
</dbReference>
<dbReference type="PIRSF" id="PIRSF005917">
    <property type="entry name" value="MTase_YraL"/>
    <property type="match status" value="1"/>
</dbReference>
<dbReference type="Pfam" id="PF23016">
    <property type="entry name" value="RsmI_C"/>
    <property type="match status" value="1"/>
</dbReference>
<keyword evidence="2 6" id="KW-0698">rRNA processing</keyword>
<accession>A0A368E4D3</accession>
<dbReference type="Gene3D" id="3.30.950.10">
    <property type="entry name" value="Methyltransferase, Cobalt-precorrin-4 Transmethylase, Domain 2"/>
    <property type="match status" value="1"/>
</dbReference>
<dbReference type="PANTHER" id="PTHR46111:SF1">
    <property type="entry name" value="RIBOSOMAL RNA SMALL SUBUNIT METHYLTRANSFERASE I"/>
    <property type="match status" value="1"/>
</dbReference>
<organism evidence="10 11">
    <name type="scientific">PS1 clade bacterium</name>
    <dbReference type="NCBI Taxonomy" id="2175152"/>
    <lineage>
        <taxon>Bacteria</taxon>
        <taxon>Pseudomonadati</taxon>
        <taxon>Pseudomonadota</taxon>
        <taxon>Alphaproteobacteria</taxon>
        <taxon>PS1 clade</taxon>
    </lineage>
</organism>
<evidence type="ECO:0000256" key="1">
    <source>
        <dbReference type="ARBA" id="ARBA00022490"/>
    </source>
</evidence>
<dbReference type="FunFam" id="3.30.950.10:FF:000002">
    <property type="entry name" value="Ribosomal RNA small subunit methyltransferase I"/>
    <property type="match status" value="1"/>
</dbReference>
<dbReference type="AlphaFoldDB" id="A0A368E4D3"/>
<dbReference type="GO" id="GO:0070677">
    <property type="term" value="F:rRNA (cytosine-2'-O-)-methyltransferase activity"/>
    <property type="evidence" value="ECO:0007669"/>
    <property type="project" value="UniProtKB-UniRule"/>
</dbReference>
<dbReference type="InterPro" id="IPR053910">
    <property type="entry name" value="RsmI_HTH"/>
</dbReference>
<evidence type="ECO:0000256" key="5">
    <source>
        <dbReference type="ARBA" id="ARBA00022691"/>
    </source>
</evidence>
<dbReference type="InterPro" id="IPR014776">
    <property type="entry name" value="4pyrrole_Mease_sub2"/>
</dbReference>
<evidence type="ECO:0000313" key="11">
    <source>
        <dbReference type="Proteomes" id="UP000252132"/>
    </source>
</evidence>
<dbReference type="EMBL" id="QOQF01000001">
    <property type="protein sequence ID" value="RCL78423.1"/>
    <property type="molecule type" value="Genomic_DNA"/>
</dbReference>
<keyword evidence="4 6" id="KW-0808">Transferase</keyword>
<dbReference type="PROSITE" id="PS01296">
    <property type="entry name" value="RSMI"/>
    <property type="match status" value="1"/>
</dbReference>
<evidence type="ECO:0000313" key="10">
    <source>
        <dbReference type="EMBL" id="RCL78423.1"/>
    </source>
</evidence>
<dbReference type="FunFam" id="3.40.1010.10:FF:000007">
    <property type="entry name" value="Ribosomal RNA small subunit methyltransferase I"/>
    <property type="match status" value="1"/>
</dbReference>
<protein>
    <recommendedName>
        <fullName evidence="6">Ribosomal RNA small subunit methyltransferase I</fullName>
        <ecNumber evidence="6">2.1.1.198</ecNumber>
    </recommendedName>
    <alternativeName>
        <fullName evidence="6">16S rRNA 2'-O-ribose C1402 methyltransferase</fullName>
    </alternativeName>
    <alternativeName>
        <fullName evidence="6">rRNA (cytidine-2'-O-)-methyltransferase RsmI</fullName>
    </alternativeName>
</protein>
<dbReference type="Gene3D" id="3.40.1010.10">
    <property type="entry name" value="Cobalt-precorrin-4 Transmethylase, Domain 1"/>
    <property type="match status" value="1"/>
</dbReference>
<dbReference type="NCBIfam" id="TIGR00096">
    <property type="entry name" value="16S rRNA (cytidine(1402)-2'-O)-methyltransferase"/>
    <property type="match status" value="1"/>
</dbReference>
<evidence type="ECO:0000256" key="7">
    <source>
        <dbReference type="SAM" id="MobiDB-lite"/>
    </source>
</evidence>
<feature type="domain" description="RsmI HTH" evidence="9">
    <location>
        <begin position="261"/>
        <end position="301"/>
    </location>
</feature>
<comment type="caution">
    <text evidence="10">The sequence shown here is derived from an EMBL/GenBank/DDBJ whole genome shotgun (WGS) entry which is preliminary data.</text>
</comment>
<evidence type="ECO:0000259" key="9">
    <source>
        <dbReference type="Pfam" id="PF23016"/>
    </source>
</evidence>
<keyword evidence="5 6" id="KW-0949">S-adenosyl-L-methionine</keyword>
<comment type="function">
    <text evidence="6">Catalyzes the 2'-O-methylation of the ribose of cytidine 1402 (C1402) in 16S rRNA.</text>
</comment>
<evidence type="ECO:0000256" key="6">
    <source>
        <dbReference type="HAMAP-Rule" id="MF_01877"/>
    </source>
</evidence>
<comment type="similarity">
    <text evidence="6">Belongs to the methyltransferase superfamily. RsmI family.</text>
</comment>
<dbReference type="SUPFAM" id="SSF53790">
    <property type="entry name" value="Tetrapyrrole methylase"/>
    <property type="match status" value="1"/>
</dbReference>